<comment type="similarity">
    <text evidence="1">Belongs to the Gfa family.</text>
</comment>
<feature type="domain" description="CENP-V/GFA" evidence="5">
    <location>
        <begin position="3"/>
        <end position="118"/>
    </location>
</feature>
<dbReference type="OrthoDB" id="9985472at2759"/>
<name>V9D4H9_9EURO</name>
<reference evidence="6 7" key="1">
    <citation type="submission" date="2013-03" db="EMBL/GenBank/DDBJ databases">
        <title>The Genome Sequence of Cladophialophora carrionii CBS 160.54.</title>
        <authorList>
            <consortium name="The Broad Institute Genomics Platform"/>
            <person name="Cuomo C."/>
            <person name="de Hoog S."/>
            <person name="Gorbushina A."/>
            <person name="Walker B."/>
            <person name="Young S.K."/>
            <person name="Zeng Q."/>
            <person name="Gargeya S."/>
            <person name="Fitzgerald M."/>
            <person name="Haas B."/>
            <person name="Abouelleil A."/>
            <person name="Allen A.W."/>
            <person name="Alvarado L."/>
            <person name="Arachchi H.M."/>
            <person name="Berlin A.M."/>
            <person name="Chapman S.B."/>
            <person name="Gainer-Dewar J."/>
            <person name="Goldberg J."/>
            <person name="Griggs A."/>
            <person name="Gujja S."/>
            <person name="Hansen M."/>
            <person name="Howarth C."/>
            <person name="Imamovic A."/>
            <person name="Ireland A."/>
            <person name="Larimer J."/>
            <person name="McCowan C."/>
            <person name="Murphy C."/>
            <person name="Pearson M."/>
            <person name="Poon T.W."/>
            <person name="Priest M."/>
            <person name="Roberts A."/>
            <person name="Saif S."/>
            <person name="Shea T."/>
            <person name="Sisk P."/>
            <person name="Sykes S."/>
            <person name="Wortman J."/>
            <person name="Nusbaum C."/>
            <person name="Birren B."/>
        </authorList>
    </citation>
    <scope>NUCLEOTIDE SEQUENCE [LARGE SCALE GENOMIC DNA]</scope>
    <source>
        <strain evidence="6 7">CBS 160.54</strain>
    </source>
</reference>
<dbReference type="InterPro" id="IPR006913">
    <property type="entry name" value="CENP-V/GFA"/>
</dbReference>
<sequence>MVLEGECNCGAIKVTINDAAENTQPIYCRCLNCRKQSGALGTYVTVISDEDVTVVGSPKDYIDRKTDSGTLLHRWFCGDCGRDGIGSREEMYETPLSNSFADGKVVAEDRPRLLFPFRTVIKMGLFDKILKPVAEMYCKNKNEWEPFVEGTAHLQAGQ</sequence>
<dbReference type="Proteomes" id="UP000030678">
    <property type="component" value="Unassembled WGS sequence"/>
</dbReference>
<dbReference type="HOGENOM" id="CLU_055491_3_3_1"/>
<dbReference type="GO" id="GO:0046872">
    <property type="term" value="F:metal ion binding"/>
    <property type="evidence" value="ECO:0007669"/>
    <property type="project" value="UniProtKB-KW"/>
</dbReference>
<organism evidence="6 7">
    <name type="scientific">Cladophialophora carrionii CBS 160.54</name>
    <dbReference type="NCBI Taxonomy" id="1279043"/>
    <lineage>
        <taxon>Eukaryota</taxon>
        <taxon>Fungi</taxon>
        <taxon>Dikarya</taxon>
        <taxon>Ascomycota</taxon>
        <taxon>Pezizomycotina</taxon>
        <taxon>Eurotiomycetes</taxon>
        <taxon>Chaetothyriomycetidae</taxon>
        <taxon>Chaetothyriales</taxon>
        <taxon>Herpotrichiellaceae</taxon>
        <taxon>Cladophialophora</taxon>
    </lineage>
</organism>
<evidence type="ECO:0000256" key="3">
    <source>
        <dbReference type="ARBA" id="ARBA00022833"/>
    </source>
</evidence>
<dbReference type="SUPFAM" id="SSF51316">
    <property type="entry name" value="Mss4-like"/>
    <property type="match status" value="1"/>
</dbReference>
<gene>
    <name evidence="6" type="ORF">G647_05883</name>
</gene>
<evidence type="ECO:0000259" key="5">
    <source>
        <dbReference type="PROSITE" id="PS51891"/>
    </source>
</evidence>
<evidence type="ECO:0000256" key="4">
    <source>
        <dbReference type="ARBA" id="ARBA00023239"/>
    </source>
</evidence>
<dbReference type="Pfam" id="PF04828">
    <property type="entry name" value="GFA"/>
    <property type="match status" value="1"/>
</dbReference>
<dbReference type="PROSITE" id="PS51891">
    <property type="entry name" value="CENP_V_GFA"/>
    <property type="match status" value="1"/>
</dbReference>
<protein>
    <recommendedName>
        <fullName evidence="5">CENP-V/GFA domain-containing protein</fullName>
    </recommendedName>
</protein>
<dbReference type="PANTHER" id="PTHR33337:SF40">
    <property type="entry name" value="CENP-V_GFA DOMAIN-CONTAINING PROTEIN-RELATED"/>
    <property type="match status" value="1"/>
</dbReference>
<dbReference type="InterPro" id="IPR011057">
    <property type="entry name" value="Mss4-like_sf"/>
</dbReference>
<dbReference type="GeneID" id="19984376"/>
<evidence type="ECO:0000313" key="7">
    <source>
        <dbReference type="Proteomes" id="UP000030678"/>
    </source>
</evidence>
<dbReference type="RefSeq" id="XP_008728431.1">
    <property type="nucleotide sequence ID" value="XM_008730209.1"/>
</dbReference>
<proteinExistence type="inferred from homology"/>
<dbReference type="GO" id="GO:0016846">
    <property type="term" value="F:carbon-sulfur lyase activity"/>
    <property type="evidence" value="ECO:0007669"/>
    <property type="project" value="InterPro"/>
</dbReference>
<dbReference type="Gene3D" id="3.90.1590.10">
    <property type="entry name" value="glutathione-dependent formaldehyde- activating enzyme (gfa)"/>
    <property type="match status" value="1"/>
</dbReference>
<dbReference type="EMBL" id="KB822706">
    <property type="protein sequence ID" value="ETI21814.1"/>
    <property type="molecule type" value="Genomic_DNA"/>
</dbReference>
<keyword evidence="3" id="KW-0862">Zinc</keyword>
<dbReference type="AlphaFoldDB" id="V9D4H9"/>
<accession>V9D4H9</accession>
<keyword evidence="4" id="KW-0456">Lyase</keyword>
<dbReference type="VEuPathDB" id="FungiDB:G647_05883"/>
<evidence type="ECO:0000313" key="6">
    <source>
        <dbReference type="EMBL" id="ETI21814.1"/>
    </source>
</evidence>
<evidence type="ECO:0000256" key="1">
    <source>
        <dbReference type="ARBA" id="ARBA00005495"/>
    </source>
</evidence>
<evidence type="ECO:0000256" key="2">
    <source>
        <dbReference type="ARBA" id="ARBA00022723"/>
    </source>
</evidence>
<keyword evidence="2" id="KW-0479">Metal-binding</keyword>
<dbReference type="PANTHER" id="PTHR33337">
    <property type="entry name" value="GFA DOMAIN-CONTAINING PROTEIN"/>
    <property type="match status" value="1"/>
</dbReference>